<dbReference type="Proteomes" id="UP001140087">
    <property type="component" value="Unassembled WGS sequence"/>
</dbReference>
<comment type="caution">
    <text evidence="1">The sequence shown here is derived from an EMBL/GenBank/DDBJ whole genome shotgun (WGS) entry which is preliminary data.</text>
</comment>
<organism evidence="1 2">
    <name type="scientific">Coemansia helicoidea</name>
    <dbReference type="NCBI Taxonomy" id="1286919"/>
    <lineage>
        <taxon>Eukaryota</taxon>
        <taxon>Fungi</taxon>
        <taxon>Fungi incertae sedis</taxon>
        <taxon>Zoopagomycota</taxon>
        <taxon>Kickxellomycotina</taxon>
        <taxon>Kickxellomycetes</taxon>
        <taxon>Kickxellales</taxon>
        <taxon>Kickxellaceae</taxon>
        <taxon>Coemansia</taxon>
    </lineage>
</organism>
<reference evidence="1" key="1">
    <citation type="submission" date="2022-07" db="EMBL/GenBank/DDBJ databases">
        <title>Phylogenomic reconstructions and comparative analyses of Kickxellomycotina fungi.</title>
        <authorList>
            <person name="Reynolds N.K."/>
            <person name="Stajich J.E."/>
            <person name="Barry K."/>
            <person name="Grigoriev I.V."/>
            <person name="Crous P."/>
            <person name="Smith M.E."/>
        </authorList>
    </citation>
    <scope>NUCLEOTIDE SEQUENCE</scope>
    <source>
        <strain evidence="1">BCRC 34780</strain>
    </source>
</reference>
<keyword evidence="2" id="KW-1185">Reference proteome</keyword>
<name>A0ACC1LAH6_9FUNG</name>
<protein>
    <submittedName>
        <fullName evidence="1">Uncharacterized protein</fullName>
    </submittedName>
</protein>
<sequence>MAWAAARQASEATALSSYQFGQPPGGNQFVASEPTRVEPFPLGAKRPYGDLGPLLSSAATDVYAGEGATGELASQMPVKKARHSMDPVATDPTSVAAAAAIAAAVLSHGSTLPNPTRRATIVGTCMPPGTGVQVPHPNACFDQLGQGPGLPLDAGLPLMPGAPLSQVSVGHTLNPYPAQHMRSLSLSHLDSPMGPGAALSAAGPYPALGYFYEGLGMGMLGPDGHEELAALSAPIPAIPGVTVSPKVKLRRISVPDMPPLDADDRAGPKTRPRRQKVRFSEDLYTPTWVRNCGQKKEGFCDTCSPGKWLQLKNSAFWYHKQFSHGISSVSGRPFARPLQVRHFDADSLEGLCHQCRKWVPIANAKRRNSVLWFRHAHKCHVYNKPKQDLDFCDISAMESAPAVAMEL</sequence>
<accession>A0ACC1LAH6</accession>
<evidence type="ECO:0000313" key="2">
    <source>
        <dbReference type="Proteomes" id="UP001140087"/>
    </source>
</evidence>
<dbReference type="EMBL" id="JANBUN010000376">
    <property type="protein sequence ID" value="KAJ2804245.1"/>
    <property type="molecule type" value="Genomic_DNA"/>
</dbReference>
<evidence type="ECO:0000313" key="1">
    <source>
        <dbReference type="EMBL" id="KAJ2804245.1"/>
    </source>
</evidence>
<gene>
    <name evidence="1" type="ORF">H4R21_001717</name>
</gene>
<proteinExistence type="predicted"/>